<proteinExistence type="inferred from homology"/>
<dbReference type="InterPro" id="IPR041555">
    <property type="entry name" value="MG3"/>
</dbReference>
<reference evidence="10" key="1">
    <citation type="submission" date="2016-05" db="EMBL/GenBank/DDBJ databases">
        <authorList>
            <person name="Lavstsen T."/>
            <person name="Jespersen J.S."/>
        </authorList>
    </citation>
    <scope>NUCLEOTIDE SEQUENCE</scope>
    <source>
        <tissue evidence="10">Brain</tissue>
    </source>
</reference>
<gene>
    <name evidence="10" type="primary">CPAMD8</name>
</gene>
<dbReference type="Gene3D" id="1.50.10.20">
    <property type="match status" value="1"/>
</dbReference>
<dbReference type="InterPro" id="IPR008930">
    <property type="entry name" value="Terpenoid_cyclase/PrenylTrfase"/>
</dbReference>
<dbReference type="Gene3D" id="2.60.40.1930">
    <property type="match status" value="2"/>
</dbReference>
<dbReference type="InterPro" id="IPR011626">
    <property type="entry name" value="Alpha-macroglobulin_TED"/>
</dbReference>
<dbReference type="Pfam" id="PF07648">
    <property type="entry name" value="Kazal_2"/>
    <property type="match status" value="1"/>
</dbReference>
<dbReference type="SUPFAM" id="SSF100895">
    <property type="entry name" value="Kazal-type serine protease inhibitors"/>
    <property type="match status" value="1"/>
</dbReference>
<keyword evidence="3 8" id="KW-0732">Signal</keyword>
<dbReference type="Pfam" id="PF07678">
    <property type="entry name" value="TED_complement"/>
    <property type="match status" value="1"/>
</dbReference>
<evidence type="ECO:0000256" key="8">
    <source>
        <dbReference type="SAM" id="SignalP"/>
    </source>
</evidence>
<dbReference type="Pfam" id="PF17791">
    <property type="entry name" value="MG3"/>
    <property type="match status" value="1"/>
</dbReference>
<dbReference type="PANTHER" id="PTHR11412:SF139">
    <property type="entry name" value="C3 AND PZP-LIKE ALPHA-2-MACROGLOBULIN DOMAIN-CONTAINING PROTEIN 8"/>
    <property type="match status" value="1"/>
</dbReference>
<feature type="chain" id="PRO_5008378019" evidence="8">
    <location>
        <begin position="26"/>
        <end position="1396"/>
    </location>
</feature>
<dbReference type="InterPro" id="IPR019742">
    <property type="entry name" value="MacrogloblnA2_CS"/>
</dbReference>
<keyword evidence="6" id="KW-0325">Glycoprotein</keyword>
<feature type="signal peptide" evidence="8">
    <location>
        <begin position="1"/>
        <end position="25"/>
    </location>
</feature>
<dbReference type="PROSITE" id="PS00477">
    <property type="entry name" value="ALPHA_2_MACROGLOBULIN"/>
    <property type="match status" value="1"/>
</dbReference>
<dbReference type="EMBL" id="HAEH01018888">
    <property type="protein sequence ID" value="SBS08388.1"/>
    <property type="molecule type" value="Transcribed_RNA"/>
</dbReference>
<name>A0A1A8RSN9_9TELE</name>
<dbReference type="GO" id="GO:0004867">
    <property type="term" value="F:serine-type endopeptidase inhibitor activity"/>
    <property type="evidence" value="ECO:0007669"/>
    <property type="project" value="UniProtKB-KW"/>
</dbReference>
<comment type="similarity">
    <text evidence="1">Belongs to the protease inhibitor I39 (alpha-2-macroglobulin) family.</text>
</comment>
<dbReference type="Gene3D" id="2.60.120.1540">
    <property type="match status" value="1"/>
</dbReference>
<dbReference type="InterPro" id="IPR036595">
    <property type="entry name" value="A-macroglobulin_rcpt-bd_sf"/>
</dbReference>
<dbReference type="CDD" id="cd02897">
    <property type="entry name" value="A2M_2"/>
    <property type="match status" value="1"/>
</dbReference>
<dbReference type="Gene3D" id="3.30.60.30">
    <property type="match status" value="1"/>
</dbReference>
<dbReference type="Pfam" id="PF07703">
    <property type="entry name" value="A2M_BRD"/>
    <property type="match status" value="1"/>
</dbReference>
<evidence type="ECO:0000256" key="5">
    <source>
        <dbReference type="ARBA" id="ARBA00023157"/>
    </source>
</evidence>
<dbReference type="Pfam" id="PF07677">
    <property type="entry name" value="A2M_recep"/>
    <property type="match status" value="1"/>
</dbReference>
<evidence type="ECO:0000313" key="10">
    <source>
        <dbReference type="EMBL" id="SBS08388.1"/>
    </source>
</evidence>
<dbReference type="SUPFAM" id="SSF49410">
    <property type="entry name" value="Alpha-macroglobulin receptor domain"/>
    <property type="match status" value="1"/>
</dbReference>
<dbReference type="SMART" id="SM01359">
    <property type="entry name" value="A2M_N_2"/>
    <property type="match status" value="1"/>
</dbReference>
<dbReference type="SMART" id="SM01361">
    <property type="entry name" value="A2M_recep"/>
    <property type="match status" value="1"/>
</dbReference>
<dbReference type="InterPro" id="IPR022041">
    <property type="entry name" value="Methyltransf_FA"/>
</dbReference>
<keyword evidence="2" id="KW-0646">Protease inhibitor</keyword>
<dbReference type="InterPro" id="IPR002350">
    <property type="entry name" value="Kazal_dom"/>
</dbReference>
<feature type="region of interest" description="Disordered" evidence="7">
    <location>
        <begin position="1126"/>
        <end position="1171"/>
    </location>
</feature>
<dbReference type="Pfam" id="PF12248">
    <property type="entry name" value="Methyltransf_FA"/>
    <property type="match status" value="1"/>
</dbReference>
<feature type="compositionally biased region" description="Basic and acidic residues" evidence="7">
    <location>
        <begin position="1149"/>
        <end position="1158"/>
    </location>
</feature>
<organism evidence="10">
    <name type="scientific">Nothobranchius rachovii</name>
    <name type="common">bluefin notho</name>
    <dbReference type="NCBI Taxonomy" id="451742"/>
    <lineage>
        <taxon>Eukaryota</taxon>
        <taxon>Metazoa</taxon>
        <taxon>Chordata</taxon>
        <taxon>Craniata</taxon>
        <taxon>Vertebrata</taxon>
        <taxon>Euteleostomi</taxon>
        <taxon>Actinopterygii</taxon>
        <taxon>Neopterygii</taxon>
        <taxon>Teleostei</taxon>
        <taxon>Neoteleostei</taxon>
        <taxon>Acanthomorphata</taxon>
        <taxon>Ovalentaria</taxon>
        <taxon>Atherinomorphae</taxon>
        <taxon>Cyprinodontiformes</taxon>
        <taxon>Nothobranchiidae</taxon>
        <taxon>Nothobranchius</taxon>
    </lineage>
</organism>
<dbReference type="CDD" id="cd00104">
    <property type="entry name" value="KAZAL_FS"/>
    <property type="match status" value="1"/>
</dbReference>
<dbReference type="InterPro" id="IPR047565">
    <property type="entry name" value="Alpha-macroglob_thiol-ester_cl"/>
</dbReference>
<dbReference type="SUPFAM" id="SSF48239">
    <property type="entry name" value="Terpenoid cyclases/Protein prenyltransferases"/>
    <property type="match status" value="1"/>
</dbReference>
<evidence type="ECO:0000256" key="2">
    <source>
        <dbReference type="ARBA" id="ARBA00022690"/>
    </source>
</evidence>
<dbReference type="Gene3D" id="2.60.40.1940">
    <property type="match status" value="1"/>
</dbReference>
<dbReference type="Gene3D" id="6.20.50.160">
    <property type="match status" value="1"/>
</dbReference>
<feature type="domain" description="Kazal-like" evidence="9">
    <location>
        <begin position="1331"/>
        <end position="1385"/>
    </location>
</feature>
<reference evidence="10" key="2">
    <citation type="submission" date="2016-06" db="EMBL/GenBank/DDBJ databases">
        <title>The genome of a short-lived fish provides insights into sex chromosome evolution and the genetic control of aging.</title>
        <authorList>
            <person name="Reichwald K."/>
            <person name="Felder M."/>
            <person name="Petzold A."/>
            <person name="Koch P."/>
            <person name="Groth M."/>
            <person name="Platzer M."/>
        </authorList>
    </citation>
    <scope>NUCLEOTIDE SEQUENCE</scope>
    <source>
        <tissue evidence="10">Brain</tissue>
    </source>
</reference>
<dbReference type="InterPro" id="IPR011625">
    <property type="entry name" value="A2M_N_BRD"/>
</dbReference>
<dbReference type="Gene3D" id="2.60.40.690">
    <property type="entry name" value="Alpha-macroglobulin, receptor-binding domain"/>
    <property type="match status" value="1"/>
</dbReference>
<dbReference type="PANTHER" id="PTHR11412">
    <property type="entry name" value="MACROGLOBULIN / COMPLEMENT"/>
    <property type="match status" value="1"/>
</dbReference>
<dbReference type="InterPro" id="IPR009048">
    <property type="entry name" value="A-macroglobulin_rcpt-bd"/>
</dbReference>
<dbReference type="InterPro" id="IPR041813">
    <property type="entry name" value="A2M_TED"/>
</dbReference>
<dbReference type="SMART" id="SM01419">
    <property type="entry name" value="Thiol-ester_cl"/>
    <property type="match status" value="1"/>
</dbReference>
<dbReference type="SMART" id="SM00280">
    <property type="entry name" value="KAZAL"/>
    <property type="match status" value="1"/>
</dbReference>
<sequence length="1396" mass="155881">MLWLFWTNFGLVWTLIFCHASRSCAQDKQGYLVTAPSVFRAGLGESVSITIFNAKAETRVHAQLSVKGQTVAHGHSSVFDKGIIKLKWKDVKPVCCGIVNMSFPLSDQPVFGEWFIFVEVQGHTYNKSFEVQKYVMPKFELVIDPPRYIRDLSSCEQATVTARYTFGKPVTGKLTVNMTVNGVGYYRHEMGHPVIKIMEIKGSANLSLCVKDMMPLDVADHFRGSVSIWASVTSIDGSRQTTFDDSTPVHKQLIDIKYSKDTRKQSANLTASHRGKRATVIFDKNVATHLPPSTSDSSSSQAEMDTCVSFLRFPVSHSMAPLSRLLVYYVRENGEGVTDSLQISVQPEFENQISVSLSTNETMPGDPVILRVRGERGSCVCVASVDKSLYLLKRDFQLSPDKVFKELAEFDVSDVFGIPKEDGHVWWPGLSSKRRRRSSVFPWHWDITKDARFAFTETGLVVMTDMVNVKVSVPKGVKFIGHPGKHHLTRKKCVAPGEASPTSIVLSFTDLGSVNITARATAYSAPSCCSDGLLTGKTGNYVDERRIATGQDYIRRTVLVEPEGLPREYTYSVFFCPNERIHISTPNKYEYQYVKKPAKMDQFEVAVKTHNDAHFTLSASPHDSAEMLEIVLGGRQNTRSWISLGKMGDPLVSVSTPSILSWDEFRSFWISWKGGVVQVGHGKHPNNESLILQWAGQFHGQVQHIGFSTGWGSVGEFKIWRKEESDDDHNEAFTLGVPQNMVPGSEKATTYMIGDVMGPTLNNLDKLLRLPFGCGEQNMIHFAPNVFVLKYLQKTMQLSSEVENEATDYLLQGYQRQLTYKRQDGSYSAFGERDSSGSMWLTAFVLKSFAQSRAFIFIDPEELCAAKSWLIRHQRDDGSFPAMGRILNKDLQAPIKNEKEEKVAVTKAKGFLESNTYSADDPYTTALSAYALALLRSPYAPLALRRLNHLAITQDGLTHWSLTGSMVTDEDTFMGFSDGLSQSVVSAEVEMTAYGLLTYTVLGDVASALPVVKWLSQQRNALGGFSSTQDTCVALHALSEYAILSYVGGVNLTISLASTNLDFQETFELNKENKKLLQSAKIPSIPTGLFVSAKGEGCCLMQIDVSYNVPDPVAKPAFQLRVELKEPLQERHPQPSSSSTKHSTSRSRSRADNRSELNRKRRAPIDDDDPVAHQDKMNFHISLEVCARWLHSGSSNMAVIEVPMISGFRADVESLERLLMDKRVGLKRYELNGRKVLFYFDEIPSQCMTCVAFTAIREYIVGKTAPVPVKVYDYYEPAFEATRFYNVSESSPLARELCDGPTCNEVESSTNQWIGFVQANQCNNVFGCLEEEQFERCTCYRDCGYDGEPVCGSDGQLYQNQCQMEVFACRNGTRIKQVSLSQCPHVCLSSSRCAMI</sequence>
<dbReference type="GO" id="GO:0005615">
    <property type="term" value="C:extracellular space"/>
    <property type="evidence" value="ECO:0007669"/>
    <property type="project" value="InterPro"/>
</dbReference>
<evidence type="ECO:0000256" key="4">
    <source>
        <dbReference type="ARBA" id="ARBA00022900"/>
    </source>
</evidence>
<evidence type="ECO:0000256" key="1">
    <source>
        <dbReference type="ARBA" id="ARBA00010952"/>
    </source>
</evidence>
<evidence type="ECO:0000256" key="3">
    <source>
        <dbReference type="ARBA" id="ARBA00022729"/>
    </source>
</evidence>
<keyword evidence="4" id="KW-0722">Serine protease inhibitor</keyword>
<keyword evidence="5" id="KW-1015">Disulfide bond</keyword>
<dbReference type="FunFam" id="1.50.10.20:FF:000001">
    <property type="entry name" value="CD109 isoform 1"/>
    <property type="match status" value="1"/>
</dbReference>
<dbReference type="InterPro" id="IPR036058">
    <property type="entry name" value="Kazal_dom_sf"/>
</dbReference>
<dbReference type="PROSITE" id="PS51465">
    <property type="entry name" value="KAZAL_2"/>
    <property type="match status" value="1"/>
</dbReference>
<evidence type="ECO:0000256" key="7">
    <source>
        <dbReference type="SAM" id="MobiDB-lite"/>
    </source>
</evidence>
<evidence type="ECO:0000259" key="9">
    <source>
        <dbReference type="PROSITE" id="PS51465"/>
    </source>
</evidence>
<evidence type="ECO:0000256" key="6">
    <source>
        <dbReference type="ARBA" id="ARBA00023180"/>
    </source>
</evidence>
<protein>
    <submittedName>
        <fullName evidence="10">C3 and PZP-like, alpha-2-macroglobulin domain containing 8</fullName>
    </submittedName>
</protein>
<accession>A0A1A8RSN9</accession>
<dbReference type="InterPro" id="IPR050473">
    <property type="entry name" value="A2M/Complement_sys"/>
</dbReference>